<sequence>MRGCDSISISGRDSHRRKKLRTTLNHAAIQGKNTRSNDYSQTFSMYSRRRSIQCYCSDNRYVGVSENRIGDVEYVYKEMIKRSIRPNMNTFNVFVNGLCRGGKLNKAEDVFEDMKAWGVLPNVVTYNTLVDGYCKRGGAGKM</sequence>
<dbReference type="InterPro" id="IPR011990">
    <property type="entry name" value="TPR-like_helical_dom_sf"/>
</dbReference>
<dbReference type="NCBIfam" id="TIGR00756">
    <property type="entry name" value="PPR"/>
    <property type="match status" value="1"/>
</dbReference>
<dbReference type="Proteomes" id="UP001058974">
    <property type="component" value="Chromosome 5"/>
</dbReference>
<name>A0A9D5AJC3_PEA</name>
<dbReference type="Pfam" id="PF13041">
    <property type="entry name" value="PPR_2"/>
    <property type="match status" value="1"/>
</dbReference>
<dbReference type="Gene3D" id="1.25.40.10">
    <property type="entry name" value="Tetratricopeptide repeat domain"/>
    <property type="match status" value="1"/>
</dbReference>
<dbReference type="AlphaFoldDB" id="A0A9D5AJC3"/>
<dbReference type="PANTHER" id="PTHR47941">
    <property type="entry name" value="PENTATRICOPEPTIDE REPEAT-CONTAINING PROTEIN 3, MITOCHONDRIAL"/>
    <property type="match status" value="1"/>
</dbReference>
<comment type="caution">
    <text evidence="4">The sequence shown here is derived from an EMBL/GenBank/DDBJ whole genome shotgun (WGS) entry which is preliminary data.</text>
</comment>
<evidence type="ECO:0008006" key="6">
    <source>
        <dbReference type="Google" id="ProtNLM"/>
    </source>
</evidence>
<dbReference type="PROSITE" id="PS51375">
    <property type="entry name" value="PPR"/>
    <property type="match status" value="1"/>
</dbReference>
<keyword evidence="5" id="KW-1185">Reference proteome</keyword>
<protein>
    <recommendedName>
        <fullName evidence="6">Pentatricopeptide repeat-containing protein</fullName>
    </recommendedName>
</protein>
<evidence type="ECO:0000313" key="5">
    <source>
        <dbReference type="Proteomes" id="UP001058974"/>
    </source>
</evidence>
<accession>A0A9D5AJC3</accession>
<dbReference type="InterPro" id="IPR002885">
    <property type="entry name" value="PPR_rpt"/>
</dbReference>
<feature type="repeat" description="PPR" evidence="3">
    <location>
        <begin position="87"/>
        <end position="121"/>
    </location>
</feature>
<proteinExistence type="inferred from homology"/>
<evidence type="ECO:0000256" key="2">
    <source>
        <dbReference type="ARBA" id="ARBA00022737"/>
    </source>
</evidence>
<organism evidence="4 5">
    <name type="scientific">Pisum sativum</name>
    <name type="common">Garden pea</name>
    <name type="synonym">Lathyrus oleraceus</name>
    <dbReference type="NCBI Taxonomy" id="3888"/>
    <lineage>
        <taxon>Eukaryota</taxon>
        <taxon>Viridiplantae</taxon>
        <taxon>Streptophyta</taxon>
        <taxon>Embryophyta</taxon>
        <taxon>Tracheophyta</taxon>
        <taxon>Spermatophyta</taxon>
        <taxon>Magnoliopsida</taxon>
        <taxon>eudicotyledons</taxon>
        <taxon>Gunneridae</taxon>
        <taxon>Pentapetalae</taxon>
        <taxon>rosids</taxon>
        <taxon>fabids</taxon>
        <taxon>Fabales</taxon>
        <taxon>Fabaceae</taxon>
        <taxon>Papilionoideae</taxon>
        <taxon>50 kb inversion clade</taxon>
        <taxon>NPAAA clade</taxon>
        <taxon>Hologalegina</taxon>
        <taxon>IRL clade</taxon>
        <taxon>Fabeae</taxon>
        <taxon>Lathyrus</taxon>
    </lineage>
</organism>
<evidence type="ECO:0000313" key="4">
    <source>
        <dbReference type="EMBL" id="KAI5409524.1"/>
    </source>
</evidence>
<dbReference type="Gramene" id="Psat05G0509000-T1">
    <property type="protein sequence ID" value="KAI5409524.1"/>
    <property type="gene ID" value="KIW84_055090"/>
</dbReference>
<comment type="similarity">
    <text evidence="1">Belongs to the PPR family. P subfamily.</text>
</comment>
<dbReference type="EMBL" id="JAMSHJ010000005">
    <property type="protein sequence ID" value="KAI5409524.1"/>
    <property type="molecule type" value="Genomic_DNA"/>
</dbReference>
<evidence type="ECO:0000256" key="1">
    <source>
        <dbReference type="ARBA" id="ARBA00007626"/>
    </source>
</evidence>
<reference evidence="4 5" key="1">
    <citation type="journal article" date="2022" name="Nat. Genet.">
        <title>Improved pea reference genome and pan-genome highlight genomic features and evolutionary characteristics.</title>
        <authorList>
            <person name="Yang T."/>
            <person name="Liu R."/>
            <person name="Luo Y."/>
            <person name="Hu S."/>
            <person name="Wang D."/>
            <person name="Wang C."/>
            <person name="Pandey M.K."/>
            <person name="Ge S."/>
            <person name="Xu Q."/>
            <person name="Li N."/>
            <person name="Li G."/>
            <person name="Huang Y."/>
            <person name="Saxena R.K."/>
            <person name="Ji Y."/>
            <person name="Li M."/>
            <person name="Yan X."/>
            <person name="He Y."/>
            <person name="Liu Y."/>
            <person name="Wang X."/>
            <person name="Xiang C."/>
            <person name="Varshney R.K."/>
            <person name="Ding H."/>
            <person name="Gao S."/>
            <person name="Zong X."/>
        </authorList>
    </citation>
    <scope>NUCLEOTIDE SEQUENCE [LARGE SCALE GENOMIC DNA]</scope>
    <source>
        <strain evidence="4 5">cv. Zhongwan 6</strain>
    </source>
</reference>
<keyword evidence="2" id="KW-0677">Repeat</keyword>
<gene>
    <name evidence="4" type="ORF">KIW84_055090</name>
</gene>
<evidence type="ECO:0000256" key="3">
    <source>
        <dbReference type="PROSITE-ProRule" id="PRU00708"/>
    </source>
</evidence>